<dbReference type="PANTHER" id="PTHR48081">
    <property type="entry name" value="AB HYDROLASE SUPERFAMILY PROTEIN C4A8.06C"/>
    <property type="match status" value="1"/>
</dbReference>
<gene>
    <name evidence="3" type="ORF">PsYK624_097740</name>
</gene>
<dbReference type="Pfam" id="PF20434">
    <property type="entry name" value="BD-FAE"/>
    <property type="match status" value="1"/>
</dbReference>
<name>A0A9P3GG12_9APHY</name>
<dbReference type="InterPro" id="IPR050300">
    <property type="entry name" value="GDXG_lipolytic_enzyme"/>
</dbReference>
<evidence type="ECO:0000259" key="2">
    <source>
        <dbReference type="Pfam" id="PF20434"/>
    </source>
</evidence>
<dbReference type="SUPFAM" id="SSF53474">
    <property type="entry name" value="alpha/beta-Hydrolases"/>
    <property type="match status" value="1"/>
</dbReference>
<accession>A0A9P3GG12</accession>
<organism evidence="3 4">
    <name type="scientific">Phanerochaete sordida</name>
    <dbReference type="NCBI Taxonomy" id="48140"/>
    <lineage>
        <taxon>Eukaryota</taxon>
        <taxon>Fungi</taxon>
        <taxon>Dikarya</taxon>
        <taxon>Basidiomycota</taxon>
        <taxon>Agaricomycotina</taxon>
        <taxon>Agaricomycetes</taxon>
        <taxon>Polyporales</taxon>
        <taxon>Phanerochaetaceae</taxon>
        <taxon>Phanerochaete</taxon>
    </lineage>
</organism>
<evidence type="ECO:0000256" key="1">
    <source>
        <dbReference type="ARBA" id="ARBA00022801"/>
    </source>
</evidence>
<dbReference type="InterPro" id="IPR029058">
    <property type="entry name" value="AB_hydrolase_fold"/>
</dbReference>
<dbReference type="Gene3D" id="3.40.50.1820">
    <property type="entry name" value="alpha/beta hydrolase"/>
    <property type="match status" value="1"/>
</dbReference>
<dbReference type="InterPro" id="IPR049492">
    <property type="entry name" value="BD-FAE-like_dom"/>
</dbReference>
<dbReference type="GO" id="GO:0016787">
    <property type="term" value="F:hydrolase activity"/>
    <property type="evidence" value="ECO:0007669"/>
    <property type="project" value="UniProtKB-KW"/>
</dbReference>
<dbReference type="Proteomes" id="UP000703269">
    <property type="component" value="Unassembled WGS sequence"/>
</dbReference>
<evidence type="ECO:0000313" key="3">
    <source>
        <dbReference type="EMBL" id="GJE93614.1"/>
    </source>
</evidence>
<reference evidence="3 4" key="1">
    <citation type="submission" date="2021-08" db="EMBL/GenBank/DDBJ databases">
        <title>Draft Genome Sequence of Phanerochaete sordida strain YK-624.</title>
        <authorList>
            <person name="Mori T."/>
            <person name="Dohra H."/>
            <person name="Suzuki T."/>
            <person name="Kawagishi H."/>
            <person name="Hirai H."/>
        </authorList>
    </citation>
    <scope>NUCLEOTIDE SEQUENCE [LARGE SCALE GENOMIC DNA]</scope>
    <source>
        <strain evidence="3 4">YK-624</strain>
    </source>
</reference>
<keyword evidence="1 3" id="KW-0378">Hydrolase</keyword>
<sequence>MEVIAQHKGEPIPAQIDITYKALYPILESRRADIERIKRKTFKYGATDRHQLDVYYPTATPTGKAPVLFFVYGGGFASGERQMPAPRDLVYTNVGAFFAKQGLATVIADYRILPNMKFPDPVIDIRDAITWFDEHASEVNAGASVKADTDHIFVMGHSVGAAIVASVFLMPGVFPASLAPRVRGLILKGGAHHFQTKAPVPIPPTLLTAYYGTEAELLERQPLALLKAAPQEVVQRLPEVAVYVSEYEVPSIRESSTDFRQLLSERTGKPVYFGELAGHTHISPHVALGTGQGEDWAIEVADWVKARVIKASL</sequence>
<feature type="domain" description="BD-FAE-like" evidence="2">
    <location>
        <begin position="52"/>
        <end position="163"/>
    </location>
</feature>
<protein>
    <submittedName>
        <fullName evidence="3">Alpha/beta hydrolase</fullName>
    </submittedName>
</protein>
<comment type="caution">
    <text evidence="3">The sequence shown here is derived from an EMBL/GenBank/DDBJ whole genome shotgun (WGS) entry which is preliminary data.</text>
</comment>
<keyword evidence="4" id="KW-1185">Reference proteome</keyword>
<dbReference type="AlphaFoldDB" id="A0A9P3GG12"/>
<dbReference type="EMBL" id="BPQB01000033">
    <property type="protein sequence ID" value="GJE93614.1"/>
    <property type="molecule type" value="Genomic_DNA"/>
</dbReference>
<proteinExistence type="predicted"/>
<evidence type="ECO:0000313" key="4">
    <source>
        <dbReference type="Proteomes" id="UP000703269"/>
    </source>
</evidence>
<dbReference type="OrthoDB" id="433474at2759"/>